<dbReference type="EMBL" id="JH993888">
    <property type="protein sequence ID" value="ELQ76018.1"/>
    <property type="molecule type" value="Genomic_DNA"/>
</dbReference>
<sequence length="675" mass="77365">MDAYDDLIYNKILTNKYLLITAPTGTGKSTHIPALISTRFPTYTVAIIQPRRLAVLNIYAYLKHRIHGLSYRIKHSRKEHKHGKITLMTDGMFIKDIMSGREYDMVIVDEVHERSVRIEFVLMWLKTVRLKKAIFMSATVDDCDVERYFGCERVDLRIRGFRAHVFYEEEAVSDYLIAAYYKIKSILTGTDEHSKGGYLASKRKLKTKLTDGSCTNKSKDTTHIKDILVFLSGEEDISELRTMLKRLGVDAVAVHSSTNYEHITTSNQKGIKDDNNVEKGGSAAEPPTRVILATNIAETSVTIPNVKYVIDTGVHKTKIFKNVNFMGVQRISKESADQRKGRCNRLTDGICYRLYTENAYNSMTKMVPEIMRCDLSDIILWMCAMEMDVLKWPFLVYPRRENVKRAIEFLTEIGAVRVTRQDRKEDGDKENELRSAHENQNKIGSVRKGGNKKGLSSDRGHENTSRFMVKITTYGLKLITYPLDAKLSNFMHISNDLSCGKLSAKIVSLINEENCNFLVNPQKYDILSLLDLMNAFLHENDSGVYNQYLKKHSTVPDPYGDMLIDGTEHTFDKEKFCKENKLNIRALERCVLTNNQLQKNAKGTLVQNVEKAFSRSFQHNLSVLQKDGSYKMRSGQCVYVHPSSYFFNKRVKKIVFVDVLCTSKFYVRVVGRYVE</sequence>
<dbReference type="Gene3D" id="3.40.50.300">
    <property type="entry name" value="P-loop containing nucleotide triphosphate hydrolases"/>
    <property type="match status" value="2"/>
</dbReference>
<dbReference type="GO" id="GO:0003724">
    <property type="term" value="F:RNA helicase activity"/>
    <property type="evidence" value="ECO:0007669"/>
    <property type="project" value="UniProtKB-EC"/>
</dbReference>
<dbReference type="Proteomes" id="UP000011185">
    <property type="component" value="Unassembled WGS sequence"/>
</dbReference>
<evidence type="ECO:0000313" key="9">
    <source>
        <dbReference type="Proteomes" id="UP000011185"/>
    </source>
</evidence>
<name>L7JX17_TRAHO</name>
<evidence type="ECO:0000259" key="7">
    <source>
        <dbReference type="PROSITE" id="PS51194"/>
    </source>
</evidence>
<feature type="region of interest" description="Disordered" evidence="5">
    <location>
        <begin position="421"/>
        <end position="461"/>
    </location>
</feature>
<dbReference type="InterPro" id="IPR001650">
    <property type="entry name" value="Helicase_C-like"/>
</dbReference>
<organism evidence="8 9">
    <name type="scientific">Trachipleistophora hominis</name>
    <name type="common">Microsporidian parasite</name>
    <dbReference type="NCBI Taxonomy" id="72359"/>
    <lineage>
        <taxon>Eukaryota</taxon>
        <taxon>Fungi</taxon>
        <taxon>Fungi incertae sedis</taxon>
        <taxon>Microsporidia</taxon>
        <taxon>Pleistophoridae</taxon>
        <taxon>Trachipleistophora</taxon>
    </lineage>
</organism>
<dbReference type="PROSITE" id="PS51192">
    <property type="entry name" value="HELICASE_ATP_BIND_1"/>
    <property type="match status" value="1"/>
</dbReference>
<keyword evidence="1" id="KW-0547">Nucleotide-binding</keyword>
<gene>
    <name evidence="8" type="ORF">THOM_1016</name>
</gene>
<dbReference type="Pfam" id="PF00270">
    <property type="entry name" value="DEAD"/>
    <property type="match status" value="1"/>
</dbReference>
<reference evidence="8 9" key="1">
    <citation type="journal article" date="2012" name="PLoS Pathog.">
        <title>The genome of the obligate intracellular parasite Trachipleistophora hominis: new insights into microsporidian genome dynamics and reductive evolution.</title>
        <authorList>
            <person name="Heinz E."/>
            <person name="Williams T.A."/>
            <person name="Nakjang S."/>
            <person name="Noel C.J."/>
            <person name="Swan D.C."/>
            <person name="Goldberg A.V."/>
            <person name="Harris S.R."/>
            <person name="Weinmaier T."/>
            <person name="Markert S."/>
            <person name="Becher D."/>
            <person name="Bernhardt J."/>
            <person name="Dagan T."/>
            <person name="Hacker C."/>
            <person name="Lucocq J.M."/>
            <person name="Schweder T."/>
            <person name="Rattei T."/>
            <person name="Hall N."/>
            <person name="Hirt R.P."/>
            <person name="Embley T.M."/>
        </authorList>
    </citation>
    <scope>NUCLEOTIDE SEQUENCE [LARGE SCALE GENOMIC DNA]</scope>
</reference>
<evidence type="ECO:0000256" key="4">
    <source>
        <dbReference type="ARBA" id="ARBA00022840"/>
    </source>
</evidence>
<dbReference type="SMART" id="SM00487">
    <property type="entry name" value="DEXDc"/>
    <property type="match status" value="1"/>
</dbReference>
<feature type="domain" description="Helicase C-terminal" evidence="7">
    <location>
        <begin position="216"/>
        <end position="386"/>
    </location>
</feature>
<dbReference type="InParanoid" id="L7JX17"/>
<dbReference type="GO" id="GO:0003723">
    <property type="term" value="F:RNA binding"/>
    <property type="evidence" value="ECO:0007669"/>
    <property type="project" value="TreeGrafter"/>
</dbReference>
<evidence type="ECO:0000256" key="3">
    <source>
        <dbReference type="ARBA" id="ARBA00022806"/>
    </source>
</evidence>
<dbReference type="AlphaFoldDB" id="L7JX17"/>
<dbReference type="SMART" id="SM00490">
    <property type="entry name" value="HELICc"/>
    <property type="match status" value="1"/>
</dbReference>
<keyword evidence="3 8" id="KW-0347">Helicase</keyword>
<dbReference type="PROSITE" id="PS51194">
    <property type="entry name" value="HELICASE_CTER"/>
    <property type="match status" value="1"/>
</dbReference>
<dbReference type="PANTHER" id="PTHR18934:SF99">
    <property type="entry name" value="ATP-DEPENDENT RNA HELICASE DHX37-RELATED"/>
    <property type="match status" value="1"/>
</dbReference>
<evidence type="ECO:0000313" key="8">
    <source>
        <dbReference type="EMBL" id="ELQ76018.1"/>
    </source>
</evidence>
<accession>L7JX17</accession>
<dbReference type="HOGENOM" id="CLU_001832_5_11_1"/>
<dbReference type="STRING" id="72359.L7JX17"/>
<dbReference type="PANTHER" id="PTHR18934">
    <property type="entry name" value="ATP-DEPENDENT RNA HELICASE"/>
    <property type="match status" value="1"/>
</dbReference>
<dbReference type="VEuPathDB" id="MicrosporidiaDB:THOM_1016"/>
<dbReference type="OMA" id="YKMRFNK"/>
<feature type="domain" description="Helicase ATP-binding" evidence="6">
    <location>
        <begin position="9"/>
        <end position="158"/>
    </location>
</feature>
<keyword evidence="2 8" id="KW-0378">Hydrolase</keyword>
<proteinExistence type="predicted"/>
<dbReference type="CDD" id="cd18791">
    <property type="entry name" value="SF2_C_RHA"/>
    <property type="match status" value="1"/>
</dbReference>
<keyword evidence="4" id="KW-0067">ATP-binding</keyword>
<keyword evidence="9" id="KW-1185">Reference proteome</keyword>
<dbReference type="GO" id="GO:0017111">
    <property type="term" value="F:ribonucleoside triphosphate phosphatase activity"/>
    <property type="evidence" value="ECO:0007669"/>
    <property type="project" value="UniProtKB-EC"/>
</dbReference>
<dbReference type="EC" id="3.6.1.15" evidence="8"/>
<evidence type="ECO:0000259" key="6">
    <source>
        <dbReference type="PROSITE" id="PS51192"/>
    </source>
</evidence>
<evidence type="ECO:0000256" key="5">
    <source>
        <dbReference type="SAM" id="MobiDB-lite"/>
    </source>
</evidence>
<evidence type="ECO:0000256" key="1">
    <source>
        <dbReference type="ARBA" id="ARBA00022741"/>
    </source>
</evidence>
<protein>
    <submittedName>
        <fullName evidence="8">DEAH-box RNA helicase</fullName>
        <ecNumber evidence="8">3.6.1.15</ecNumber>
        <ecNumber evidence="8">3.6.4.13</ecNumber>
    </submittedName>
</protein>
<dbReference type="CDD" id="cd17917">
    <property type="entry name" value="DEXHc_RHA-like"/>
    <property type="match status" value="1"/>
</dbReference>
<evidence type="ECO:0000256" key="2">
    <source>
        <dbReference type="ARBA" id="ARBA00022801"/>
    </source>
</evidence>
<dbReference type="OrthoDB" id="10253254at2759"/>
<dbReference type="InterPro" id="IPR042035">
    <property type="entry name" value="DEAH_win-hel_dom"/>
</dbReference>
<dbReference type="InterPro" id="IPR014001">
    <property type="entry name" value="Helicase_ATP-bd"/>
</dbReference>
<dbReference type="GO" id="GO:0005524">
    <property type="term" value="F:ATP binding"/>
    <property type="evidence" value="ECO:0007669"/>
    <property type="project" value="UniProtKB-KW"/>
</dbReference>
<dbReference type="SUPFAM" id="SSF52540">
    <property type="entry name" value="P-loop containing nucleoside triphosphate hydrolases"/>
    <property type="match status" value="1"/>
</dbReference>
<dbReference type="Gene3D" id="1.10.10.2130">
    <property type="entry name" value="DEAH helicase family, winged-helix domain"/>
    <property type="match status" value="1"/>
</dbReference>
<dbReference type="InterPro" id="IPR011545">
    <property type="entry name" value="DEAD/DEAH_box_helicase_dom"/>
</dbReference>
<dbReference type="InterPro" id="IPR027417">
    <property type="entry name" value="P-loop_NTPase"/>
</dbReference>
<dbReference type="EC" id="3.6.4.13" evidence="8"/>
<dbReference type="Pfam" id="PF00271">
    <property type="entry name" value="Helicase_C"/>
    <property type="match status" value="1"/>
</dbReference>
<feature type="compositionally biased region" description="Basic and acidic residues" evidence="5">
    <location>
        <begin position="421"/>
        <end position="440"/>
    </location>
</feature>